<name>A0A5D9DBJ8_HALER</name>
<organism evidence="2 3">
    <name type="scientific">Halomonas eurihalina</name>
    <dbReference type="NCBI Taxonomy" id="42566"/>
    <lineage>
        <taxon>Bacteria</taxon>
        <taxon>Pseudomonadati</taxon>
        <taxon>Pseudomonadota</taxon>
        <taxon>Gammaproteobacteria</taxon>
        <taxon>Oceanospirillales</taxon>
        <taxon>Halomonadaceae</taxon>
        <taxon>Halomonas</taxon>
    </lineage>
</organism>
<dbReference type="AlphaFoldDB" id="A0A5D9DBJ8"/>
<gene>
    <name evidence="2" type="ORF">FZZ93_04335</name>
</gene>
<keyword evidence="3" id="KW-1185">Reference proteome</keyword>
<evidence type="ECO:0000259" key="1">
    <source>
        <dbReference type="Pfam" id="PF13586"/>
    </source>
</evidence>
<comment type="caution">
    <text evidence="2">The sequence shown here is derived from an EMBL/GenBank/DDBJ whole genome shotgun (WGS) entry which is preliminary data.</text>
</comment>
<protein>
    <submittedName>
        <fullName evidence="2">Transposase</fullName>
    </submittedName>
</protein>
<feature type="domain" description="Transposase DDE" evidence="1">
    <location>
        <begin position="43"/>
        <end position="81"/>
    </location>
</feature>
<dbReference type="EMBL" id="VTPU01000003">
    <property type="protein sequence ID" value="TZG40863.1"/>
    <property type="molecule type" value="Genomic_DNA"/>
</dbReference>
<sequence length="121" mass="13627">MCLPTESTIVIDWVDTATGAGYADYPVSKDAPPPQARIPRLFQRPRYRRRNVIERLFGWMKEKQRLCTRYDKLAKSYRAMVTLCPASSAVCGSTFQKNVTPWTAINLGHSRQAGQGDSSSE</sequence>
<proteinExistence type="predicted"/>
<dbReference type="Pfam" id="PF13586">
    <property type="entry name" value="DDE_Tnp_1_2"/>
    <property type="match status" value="1"/>
</dbReference>
<dbReference type="Proteomes" id="UP000324260">
    <property type="component" value="Unassembled WGS sequence"/>
</dbReference>
<evidence type="ECO:0000313" key="2">
    <source>
        <dbReference type="EMBL" id="TZG40863.1"/>
    </source>
</evidence>
<accession>A0A5D9DBJ8</accession>
<dbReference type="InterPro" id="IPR025668">
    <property type="entry name" value="Tnp_DDE_dom"/>
</dbReference>
<dbReference type="OrthoDB" id="1551210at2"/>
<reference evidence="2 3" key="1">
    <citation type="submission" date="2019-08" db="EMBL/GenBank/DDBJ databases">
        <title>Draft Genome Sequence of Halomonas eurihalina Isolated from Preserved Hide-surface.</title>
        <authorList>
            <person name="Hussain S.A."/>
            <person name="Xu A."/>
            <person name="Sarker M."/>
            <person name="Sommers C."/>
        </authorList>
    </citation>
    <scope>NUCLEOTIDE SEQUENCE [LARGE SCALE GENOMIC DNA]</scope>
    <source>
        <strain evidence="2 3">MS1</strain>
    </source>
</reference>
<evidence type="ECO:0000313" key="3">
    <source>
        <dbReference type="Proteomes" id="UP000324260"/>
    </source>
</evidence>